<dbReference type="EMBL" id="KB201263">
    <property type="protein sequence ID" value="ESO98156.1"/>
    <property type="molecule type" value="Genomic_DNA"/>
</dbReference>
<dbReference type="KEGG" id="lgi:LOTGIDRAFT_239064"/>
<dbReference type="HOGENOM" id="CLU_2148682_0_0_1"/>
<dbReference type="OrthoDB" id="6019958at2759"/>
<reference evidence="1 2" key="1">
    <citation type="journal article" date="2013" name="Nature">
        <title>Insights into bilaterian evolution from three spiralian genomes.</title>
        <authorList>
            <person name="Simakov O."/>
            <person name="Marletaz F."/>
            <person name="Cho S.J."/>
            <person name="Edsinger-Gonzales E."/>
            <person name="Havlak P."/>
            <person name="Hellsten U."/>
            <person name="Kuo D.H."/>
            <person name="Larsson T."/>
            <person name="Lv J."/>
            <person name="Arendt D."/>
            <person name="Savage R."/>
            <person name="Osoegawa K."/>
            <person name="de Jong P."/>
            <person name="Grimwood J."/>
            <person name="Chapman J.A."/>
            <person name="Shapiro H."/>
            <person name="Aerts A."/>
            <person name="Otillar R.P."/>
            <person name="Terry A.Y."/>
            <person name="Boore J.L."/>
            <person name="Grigoriev I.V."/>
            <person name="Lindberg D.R."/>
            <person name="Seaver E.C."/>
            <person name="Weisblat D.A."/>
            <person name="Putnam N.H."/>
            <person name="Rokhsar D.S."/>
        </authorList>
    </citation>
    <scope>NUCLEOTIDE SEQUENCE [LARGE SCALE GENOMIC DNA]</scope>
</reference>
<protein>
    <submittedName>
        <fullName evidence="1">Uncharacterized protein</fullName>
    </submittedName>
</protein>
<organism evidence="1 2">
    <name type="scientific">Lottia gigantea</name>
    <name type="common">Giant owl limpet</name>
    <dbReference type="NCBI Taxonomy" id="225164"/>
    <lineage>
        <taxon>Eukaryota</taxon>
        <taxon>Metazoa</taxon>
        <taxon>Spiralia</taxon>
        <taxon>Lophotrochozoa</taxon>
        <taxon>Mollusca</taxon>
        <taxon>Gastropoda</taxon>
        <taxon>Patellogastropoda</taxon>
        <taxon>Lottioidea</taxon>
        <taxon>Lottiidae</taxon>
        <taxon>Lottia</taxon>
    </lineage>
</organism>
<dbReference type="AlphaFoldDB" id="V4AX67"/>
<sequence length="112" mass="13227">MQLTRLLCYYQHRMKVPGLLYAGKNKLVKPVTVEKKRQALNQLLLQKQNHDILSRPYLSKEVSSGHTKNSGQKLRRFEEIIAKRKHKMLPHCSYETEIRRSLELRKGWGSIK</sequence>
<accession>V4AX67</accession>
<dbReference type="GO" id="GO:0032543">
    <property type="term" value="P:mitochondrial translation"/>
    <property type="evidence" value="ECO:0007669"/>
    <property type="project" value="TreeGrafter"/>
</dbReference>
<name>V4AX67_LOTGI</name>
<dbReference type="Proteomes" id="UP000030746">
    <property type="component" value="Unassembled WGS sequence"/>
</dbReference>
<gene>
    <name evidence="1" type="ORF">LOTGIDRAFT_239064</name>
</gene>
<dbReference type="OMA" id="YIRYRRV"/>
<keyword evidence="2" id="KW-1185">Reference proteome</keyword>
<dbReference type="CTD" id="20250943"/>
<dbReference type="PANTHER" id="PTHR14520">
    <property type="entry name" value="MITOCHONDRIAL RIBOSOMAL PROTEIN 63"/>
    <property type="match status" value="1"/>
</dbReference>
<dbReference type="InterPro" id="IPR016576">
    <property type="entry name" value="Ribosomal_mL63"/>
</dbReference>
<proteinExistence type="predicted"/>
<dbReference type="GO" id="GO:0003735">
    <property type="term" value="F:structural constituent of ribosome"/>
    <property type="evidence" value="ECO:0007669"/>
    <property type="project" value="TreeGrafter"/>
</dbReference>
<dbReference type="GeneID" id="20250943"/>
<evidence type="ECO:0000313" key="1">
    <source>
        <dbReference type="EMBL" id="ESO98156.1"/>
    </source>
</evidence>
<evidence type="ECO:0000313" key="2">
    <source>
        <dbReference type="Proteomes" id="UP000030746"/>
    </source>
</evidence>
<dbReference type="RefSeq" id="XP_009051138.1">
    <property type="nucleotide sequence ID" value="XM_009052890.1"/>
</dbReference>
<dbReference type="PANTHER" id="PTHR14520:SF4">
    <property type="entry name" value="LARGE RIBOSOMAL SUBUNIT PROTEIN ML63"/>
    <property type="match status" value="1"/>
</dbReference>
<dbReference type="GO" id="GO:0005761">
    <property type="term" value="C:mitochondrial ribosome"/>
    <property type="evidence" value="ECO:0007669"/>
    <property type="project" value="InterPro"/>
</dbReference>
<dbReference type="Pfam" id="PF14978">
    <property type="entry name" value="MRP-63"/>
    <property type="match status" value="1"/>
</dbReference>